<dbReference type="EMBL" id="CP093364">
    <property type="protein sequence ID" value="UQS85856.1"/>
    <property type="molecule type" value="Genomic_DNA"/>
</dbReference>
<evidence type="ECO:0000313" key="2">
    <source>
        <dbReference type="EMBL" id="UQS85856.1"/>
    </source>
</evidence>
<evidence type="ECO:0000313" key="3">
    <source>
        <dbReference type="Proteomes" id="UP000831859"/>
    </source>
</evidence>
<keyword evidence="2" id="KW-0614">Plasmid</keyword>
<dbReference type="Proteomes" id="UP000831859">
    <property type="component" value="Plasmid p2unnamed"/>
</dbReference>
<reference evidence="2 3" key="1">
    <citation type="journal article" date="2022" name="Int. J. Syst. Evol. Microbiol.">
        <title>Apilactobacillus apisilvae sp. nov., Nicolia spurrieriana gen. nov. sp. nov., Bombilactobacillus folatiphilus sp. nov. and Bombilactobacillus thymidiniphilus sp. nov., four new lactic acid bacterial isolates from stingless bees Tetragonula carbonaria and Austroplebeia australis.</title>
        <authorList>
            <person name="Oliphant S.A."/>
            <person name="Watson-Haigh N.S."/>
            <person name="Sumby K.M."/>
            <person name="Gardner J."/>
            <person name="Groom S."/>
            <person name="Jiranek V."/>
        </authorList>
    </citation>
    <scope>NUCLEOTIDE SEQUENCE [LARGE SCALE GENOMIC DNA]</scope>
    <source>
        <strain evidence="2 3">SG5_A10</strain>
    </source>
</reference>
<organism evidence="2 3">
    <name type="scientific">Apilactobacillus apisilvae</name>
    <dbReference type="NCBI Taxonomy" id="2923364"/>
    <lineage>
        <taxon>Bacteria</taxon>
        <taxon>Bacillati</taxon>
        <taxon>Bacillota</taxon>
        <taxon>Bacilli</taxon>
        <taxon>Lactobacillales</taxon>
        <taxon>Lactobacillaceae</taxon>
        <taxon>Apilactobacillus</taxon>
    </lineage>
</organism>
<protein>
    <submittedName>
        <fullName evidence="2">Minor capsid protein</fullName>
    </submittedName>
</protein>
<dbReference type="RefSeq" id="WP_249511819.1">
    <property type="nucleotide sequence ID" value="NZ_CP093364.1"/>
</dbReference>
<geneLocation type="plasmid" evidence="2 3">
    <name>p2unnamed</name>
</geneLocation>
<accession>A0ABY4PJ04</accession>
<feature type="domain" description="Phage head morphogenesis" evidence="1">
    <location>
        <begin position="220"/>
        <end position="324"/>
    </location>
</feature>
<dbReference type="Pfam" id="PF04233">
    <property type="entry name" value="Phage_Mu_F"/>
    <property type="match status" value="1"/>
</dbReference>
<dbReference type="NCBIfam" id="TIGR01641">
    <property type="entry name" value="phageSPP1_gp7"/>
    <property type="match status" value="1"/>
</dbReference>
<keyword evidence="3" id="KW-1185">Reference proteome</keyword>
<proteinExistence type="predicted"/>
<name>A0ABY4PJ04_9LACO</name>
<evidence type="ECO:0000259" key="1">
    <source>
        <dbReference type="Pfam" id="PF04233"/>
    </source>
</evidence>
<gene>
    <name evidence="2" type="ORF">MOO46_07650</name>
</gene>
<dbReference type="InterPro" id="IPR006528">
    <property type="entry name" value="Phage_head_morphogenesis_dom"/>
</dbReference>
<sequence>MNHSNQIGNQNYWKTRALQTKVRAILMSNEYELALSKRMNGLKDDLQQRLKQFYTMYADNEGIPYDEANKILMNISSKHWEMTLDEFKKKAIAGGYTKELNSEYFKSRIARLEDLEKQLIDLSTSFAGQEQFKFEKSLVDAFDNTYMRTNYNIQQGFNYFTTDFAHFDEEQLKVIVSKPWKPSNFSSRIWPERPKQETKPKSYDQRLMENYRNELPSQLMDSLLRSTVIGASYQEVTKEFSNRFEDVSKKSIHRLVITEMAHVANESSFMSYEDNGVEEYDYLATLENRTCSVCALLDEKNFKVSERVEGKNCPVMHPHCRCTTVAHVSEMPPIKRWSKNGNEREYVDDMNFTEWKNKIA</sequence>